<accession>A0A8S3Y6F0</accession>
<dbReference type="AlphaFoldDB" id="A0A8S3Y6F0"/>
<dbReference type="Proteomes" id="UP000691718">
    <property type="component" value="Unassembled WGS sequence"/>
</dbReference>
<evidence type="ECO:0000256" key="1">
    <source>
        <dbReference type="SAM" id="MobiDB-lite"/>
    </source>
</evidence>
<evidence type="ECO:0000313" key="3">
    <source>
        <dbReference type="Proteomes" id="UP000691718"/>
    </source>
</evidence>
<reference evidence="2" key="1">
    <citation type="submission" date="2021-04" db="EMBL/GenBank/DDBJ databases">
        <authorList>
            <person name="Tunstrom K."/>
        </authorList>
    </citation>
    <scope>NUCLEOTIDE SEQUENCE</scope>
</reference>
<comment type="caution">
    <text evidence="2">The sequence shown here is derived from an EMBL/GenBank/DDBJ whole genome shotgun (WGS) entry which is preliminary data.</text>
</comment>
<protein>
    <submittedName>
        <fullName evidence="2">(apollo) hypothetical protein</fullName>
    </submittedName>
</protein>
<feature type="compositionally biased region" description="Basic and acidic residues" evidence="1">
    <location>
        <begin position="7"/>
        <end position="18"/>
    </location>
</feature>
<keyword evidence="3" id="KW-1185">Reference proteome</keyword>
<sequence length="119" mass="14306">MRHKQKEVKNNEKPEDKQSYNLLTKSIKDRYKKIRSLSEKRLFKSIFNTGFIERSRKKAELLKETLGIHREYRKKPKTNRSILQLRKKIHQFFVRDDVSRATAGTTATAKKRNSDKKWK</sequence>
<feature type="region of interest" description="Disordered" evidence="1">
    <location>
        <begin position="1"/>
        <end position="20"/>
    </location>
</feature>
<dbReference type="EMBL" id="CAJQZP010001593">
    <property type="protein sequence ID" value="CAG5055994.1"/>
    <property type="molecule type" value="Genomic_DNA"/>
</dbReference>
<organism evidence="2 3">
    <name type="scientific">Parnassius apollo</name>
    <name type="common">Apollo butterfly</name>
    <name type="synonym">Papilio apollo</name>
    <dbReference type="NCBI Taxonomy" id="110799"/>
    <lineage>
        <taxon>Eukaryota</taxon>
        <taxon>Metazoa</taxon>
        <taxon>Ecdysozoa</taxon>
        <taxon>Arthropoda</taxon>
        <taxon>Hexapoda</taxon>
        <taxon>Insecta</taxon>
        <taxon>Pterygota</taxon>
        <taxon>Neoptera</taxon>
        <taxon>Endopterygota</taxon>
        <taxon>Lepidoptera</taxon>
        <taxon>Glossata</taxon>
        <taxon>Ditrysia</taxon>
        <taxon>Papilionoidea</taxon>
        <taxon>Papilionidae</taxon>
        <taxon>Parnassiinae</taxon>
        <taxon>Parnassini</taxon>
        <taxon>Parnassius</taxon>
        <taxon>Parnassius</taxon>
    </lineage>
</organism>
<name>A0A8S3Y6F0_PARAO</name>
<evidence type="ECO:0000313" key="2">
    <source>
        <dbReference type="EMBL" id="CAG5055994.1"/>
    </source>
</evidence>
<gene>
    <name evidence="2" type="ORF">PAPOLLO_LOCUS26597</name>
</gene>
<proteinExistence type="predicted"/>